<accession>A0ABQ7ZP25</accession>
<evidence type="ECO:0000259" key="1">
    <source>
        <dbReference type="Pfam" id="PF01592"/>
    </source>
</evidence>
<dbReference type="PANTHER" id="PTHR10093">
    <property type="entry name" value="IRON-SULFUR CLUSTER ASSEMBLY ENZYME NIFU HOMOLOG"/>
    <property type="match status" value="1"/>
</dbReference>
<proteinExistence type="predicted"/>
<dbReference type="Pfam" id="PF01592">
    <property type="entry name" value="NifU_N"/>
    <property type="match status" value="1"/>
</dbReference>
<protein>
    <recommendedName>
        <fullName evidence="1">NIF system FeS cluster assembly NifU N-terminal domain-containing protein</fullName>
    </recommendedName>
</protein>
<gene>
    <name evidence="2" type="ORF">HID58_058095</name>
</gene>
<dbReference type="Proteomes" id="UP000824890">
    <property type="component" value="Unassembled WGS sequence"/>
</dbReference>
<keyword evidence="3" id="KW-1185">Reference proteome</keyword>
<dbReference type="InterPro" id="IPR002871">
    <property type="entry name" value="NIF_FeS_clus_asmbl_NifU_N"/>
</dbReference>
<evidence type="ECO:0000313" key="3">
    <source>
        <dbReference type="Proteomes" id="UP000824890"/>
    </source>
</evidence>
<dbReference type="CDD" id="cd06664">
    <property type="entry name" value="IscU_like"/>
    <property type="match status" value="1"/>
</dbReference>
<sequence length="207" mass="23177">MKLQIKVDEKTGQIVDARFKTFGCGSAIASSSVATEWVKGKAMEEVLTIKNTSHCKASSPLIVLQDTRLASNKRILQPQEFLCYRKQTYLSHRFMFHVHEDFEAKCGLRADLYGHSKLINLPTNAVDVVGHMKLLNGPSFIERPVLDKVEITTTRQSLDHIQTKELGCNPYIANLVNAEEVTKAETVAVGEIFDYMKHGSAKVNLQL</sequence>
<name>A0ABQ7ZP25_BRANA</name>
<comment type="caution">
    <text evidence="2">The sequence shown here is derived from an EMBL/GenBank/DDBJ whole genome shotgun (WGS) entry which is preliminary data.</text>
</comment>
<organism evidence="2 3">
    <name type="scientific">Brassica napus</name>
    <name type="common">Rape</name>
    <dbReference type="NCBI Taxonomy" id="3708"/>
    <lineage>
        <taxon>Eukaryota</taxon>
        <taxon>Viridiplantae</taxon>
        <taxon>Streptophyta</taxon>
        <taxon>Embryophyta</taxon>
        <taxon>Tracheophyta</taxon>
        <taxon>Spermatophyta</taxon>
        <taxon>Magnoliopsida</taxon>
        <taxon>eudicotyledons</taxon>
        <taxon>Gunneridae</taxon>
        <taxon>Pentapetalae</taxon>
        <taxon>rosids</taxon>
        <taxon>malvids</taxon>
        <taxon>Brassicales</taxon>
        <taxon>Brassicaceae</taxon>
        <taxon>Brassiceae</taxon>
        <taxon>Brassica</taxon>
    </lineage>
</organism>
<reference evidence="2 3" key="1">
    <citation type="submission" date="2021-05" db="EMBL/GenBank/DDBJ databases">
        <title>Genome Assembly of Synthetic Allotetraploid Brassica napus Reveals Homoeologous Exchanges between Subgenomes.</title>
        <authorList>
            <person name="Davis J.T."/>
        </authorList>
    </citation>
    <scope>NUCLEOTIDE SEQUENCE [LARGE SCALE GENOMIC DNA]</scope>
    <source>
        <strain evidence="3">cv. Da-Ae</strain>
        <tissue evidence="2">Seedling</tissue>
    </source>
</reference>
<dbReference type="EMBL" id="JAGKQM010000014">
    <property type="protein sequence ID" value="KAH0881999.1"/>
    <property type="molecule type" value="Genomic_DNA"/>
</dbReference>
<evidence type="ECO:0000313" key="2">
    <source>
        <dbReference type="EMBL" id="KAH0881999.1"/>
    </source>
</evidence>
<dbReference type="Gene3D" id="3.90.1010.10">
    <property type="match status" value="1"/>
</dbReference>
<dbReference type="SUPFAM" id="SSF82649">
    <property type="entry name" value="SufE/NifU"/>
    <property type="match status" value="1"/>
</dbReference>
<feature type="domain" description="NIF system FeS cluster assembly NifU N-terminal" evidence="1">
    <location>
        <begin position="1"/>
        <end position="53"/>
    </location>
</feature>